<feature type="chain" id="PRO_5036745728" description="GH16 domain-containing protein" evidence="2">
    <location>
        <begin position="17"/>
        <end position="277"/>
    </location>
</feature>
<protein>
    <recommendedName>
        <fullName evidence="3">GH16 domain-containing protein</fullName>
    </recommendedName>
</protein>
<dbReference type="PROSITE" id="PS51762">
    <property type="entry name" value="GH16_2"/>
    <property type="match status" value="1"/>
</dbReference>
<organism evidence="4 5">
    <name type="scientific">Neogemmobacter tilapiae</name>
    <dbReference type="NCBI Taxonomy" id="875041"/>
    <lineage>
        <taxon>Bacteria</taxon>
        <taxon>Pseudomonadati</taxon>
        <taxon>Pseudomonadota</taxon>
        <taxon>Alphaproteobacteria</taxon>
        <taxon>Rhodobacterales</taxon>
        <taxon>Paracoccaceae</taxon>
        <taxon>Neogemmobacter</taxon>
    </lineage>
</organism>
<accession>A0A918WIK4</accession>
<evidence type="ECO:0000256" key="2">
    <source>
        <dbReference type="SAM" id="SignalP"/>
    </source>
</evidence>
<keyword evidence="2" id="KW-0732">Signal</keyword>
<comment type="caution">
    <text evidence="4">The sequence shown here is derived from an EMBL/GenBank/DDBJ whole genome shotgun (WGS) entry which is preliminary data.</text>
</comment>
<dbReference type="EMBL" id="BMYJ01000004">
    <property type="protein sequence ID" value="GHC54842.1"/>
    <property type="molecule type" value="Genomic_DNA"/>
</dbReference>
<sequence length="277" mass="30824">MRALIVALLLASPLHAQTKIFRDDFAGTSGPVNAAVWQGEGHAQGSGQFTGAGEKNGNGKAVLAVTNPHPDDAETFAQQVMRTKRTFLPQPGETLIFRTRLAMPHDQSGLVHSIFLYSSFMDGSTLRSNEIDFEWMTNQTAGSTKDKVLLTTWVDWNNNADTYNVVGSPLYGTHAALNPPNRGDAGEFAVYEIEWSLKRVAWYKVSPKGKRQLLGERKGRAYAPQRPMHLYFNTWVPGPGWVEAFDPSLVPSVGQAPVRWRMVVDWVEVLRRKDKQG</sequence>
<dbReference type="CDD" id="cd00413">
    <property type="entry name" value="Glyco_hydrolase_16"/>
    <property type="match status" value="1"/>
</dbReference>
<evidence type="ECO:0000313" key="4">
    <source>
        <dbReference type="EMBL" id="GHC54842.1"/>
    </source>
</evidence>
<feature type="signal peptide" evidence="2">
    <location>
        <begin position="1"/>
        <end position="16"/>
    </location>
</feature>
<reference evidence="4" key="2">
    <citation type="submission" date="2020-09" db="EMBL/GenBank/DDBJ databases">
        <authorList>
            <person name="Sun Q."/>
            <person name="Kim S."/>
        </authorList>
    </citation>
    <scope>NUCLEOTIDE SEQUENCE</scope>
    <source>
        <strain evidence="4">KCTC 23310</strain>
    </source>
</reference>
<dbReference type="Gene3D" id="2.60.120.200">
    <property type="match status" value="1"/>
</dbReference>
<comment type="similarity">
    <text evidence="1">Belongs to the glycosyl hydrolase 16 family.</text>
</comment>
<dbReference type="AlphaFoldDB" id="A0A918WIK4"/>
<dbReference type="Pfam" id="PF00722">
    <property type="entry name" value="Glyco_hydro_16"/>
    <property type="match status" value="1"/>
</dbReference>
<proteinExistence type="inferred from homology"/>
<keyword evidence="5" id="KW-1185">Reference proteome</keyword>
<dbReference type="InterPro" id="IPR013320">
    <property type="entry name" value="ConA-like_dom_sf"/>
</dbReference>
<feature type="domain" description="GH16" evidence="3">
    <location>
        <begin position="23"/>
        <end position="275"/>
    </location>
</feature>
<evidence type="ECO:0000256" key="1">
    <source>
        <dbReference type="ARBA" id="ARBA00006865"/>
    </source>
</evidence>
<evidence type="ECO:0000313" key="5">
    <source>
        <dbReference type="Proteomes" id="UP000638981"/>
    </source>
</evidence>
<dbReference type="GO" id="GO:0005975">
    <property type="term" value="P:carbohydrate metabolic process"/>
    <property type="evidence" value="ECO:0007669"/>
    <property type="project" value="InterPro"/>
</dbReference>
<dbReference type="Proteomes" id="UP000638981">
    <property type="component" value="Unassembled WGS sequence"/>
</dbReference>
<name>A0A918WIK4_9RHOB</name>
<dbReference type="SUPFAM" id="SSF49899">
    <property type="entry name" value="Concanavalin A-like lectins/glucanases"/>
    <property type="match status" value="1"/>
</dbReference>
<evidence type="ECO:0000259" key="3">
    <source>
        <dbReference type="PROSITE" id="PS51762"/>
    </source>
</evidence>
<dbReference type="InterPro" id="IPR000757">
    <property type="entry name" value="Beta-glucanase-like"/>
</dbReference>
<dbReference type="RefSeq" id="WP_189411229.1">
    <property type="nucleotide sequence ID" value="NZ_BMYJ01000004.1"/>
</dbReference>
<reference evidence="4" key="1">
    <citation type="journal article" date="2014" name="Int. J. Syst. Evol. Microbiol.">
        <title>Complete genome sequence of Corynebacterium casei LMG S-19264T (=DSM 44701T), isolated from a smear-ripened cheese.</title>
        <authorList>
            <consortium name="US DOE Joint Genome Institute (JGI-PGF)"/>
            <person name="Walter F."/>
            <person name="Albersmeier A."/>
            <person name="Kalinowski J."/>
            <person name="Ruckert C."/>
        </authorList>
    </citation>
    <scope>NUCLEOTIDE SEQUENCE</scope>
    <source>
        <strain evidence="4">KCTC 23310</strain>
    </source>
</reference>
<gene>
    <name evidence="4" type="ORF">GCM10007315_17320</name>
</gene>
<dbReference type="GO" id="GO:0004553">
    <property type="term" value="F:hydrolase activity, hydrolyzing O-glycosyl compounds"/>
    <property type="evidence" value="ECO:0007669"/>
    <property type="project" value="InterPro"/>
</dbReference>